<evidence type="ECO:0000259" key="1">
    <source>
        <dbReference type="Pfam" id="PF06623"/>
    </source>
</evidence>
<reference evidence="2" key="1">
    <citation type="submission" date="2025-08" db="UniProtKB">
        <authorList>
            <consortium name="Ensembl"/>
        </authorList>
    </citation>
    <scope>IDENTIFICATION</scope>
</reference>
<accession>A0A8D0NX69</accession>
<feature type="domain" description="MHC class I alpha chain C-terminal" evidence="1">
    <location>
        <begin position="30"/>
        <end position="49"/>
    </location>
</feature>
<dbReference type="InterPro" id="IPR013783">
    <property type="entry name" value="Ig-like_fold"/>
</dbReference>
<dbReference type="Pfam" id="PF06623">
    <property type="entry name" value="MHC_I_C"/>
    <property type="match status" value="1"/>
</dbReference>
<sequence length="49" mass="5453">ALVVPPGEEQSYTCHVQHEGLQEPLTLRWGRKRGSYSQAPSNNSVENSD</sequence>
<proteinExistence type="predicted"/>
<name>A0A8D0NX69_PIG</name>
<protein>
    <recommendedName>
        <fullName evidence="1">MHC class I alpha chain C-terminal domain-containing protein</fullName>
    </recommendedName>
</protein>
<evidence type="ECO:0000313" key="3">
    <source>
        <dbReference type="Proteomes" id="UP000694726"/>
    </source>
</evidence>
<dbReference type="GO" id="GO:0006955">
    <property type="term" value="P:immune response"/>
    <property type="evidence" value="ECO:0007669"/>
    <property type="project" value="InterPro"/>
</dbReference>
<dbReference type="Gene3D" id="2.60.40.10">
    <property type="entry name" value="Immunoglobulins"/>
    <property type="match status" value="1"/>
</dbReference>
<dbReference type="InterPro" id="IPR010579">
    <property type="entry name" value="MHC_I_a_C"/>
</dbReference>
<dbReference type="SUPFAM" id="SSF48726">
    <property type="entry name" value="Immunoglobulin"/>
    <property type="match status" value="1"/>
</dbReference>
<dbReference type="AlphaFoldDB" id="A0A8D0NX69"/>
<organism evidence="2 3">
    <name type="scientific">Sus scrofa</name>
    <name type="common">Pig</name>
    <dbReference type="NCBI Taxonomy" id="9823"/>
    <lineage>
        <taxon>Eukaryota</taxon>
        <taxon>Metazoa</taxon>
        <taxon>Chordata</taxon>
        <taxon>Craniata</taxon>
        <taxon>Vertebrata</taxon>
        <taxon>Euteleostomi</taxon>
        <taxon>Mammalia</taxon>
        <taxon>Eutheria</taxon>
        <taxon>Laurasiatheria</taxon>
        <taxon>Artiodactyla</taxon>
        <taxon>Suina</taxon>
        <taxon>Suidae</taxon>
        <taxon>Sus</taxon>
    </lineage>
</organism>
<dbReference type="Ensembl" id="ENSSSCT00015063179.1">
    <property type="protein sequence ID" value="ENSSSCP00015025337.1"/>
    <property type="gene ID" value="ENSSSCG00015043947.1"/>
</dbReference>
<dbReference type="GO" id="GO:0019882">
    <property type="term" value="P:antigen processing and presentation"/>
    <property type="evidence" value="ECO:0007669"/>
    <property type="project" value="InterPro"/>
</dbReference>
<dbReference type="InterPro" id="IPR036179">
    <property type="entry name" value="Ig-like_dom_sf"/>
</dbReference>
<evidence type="ECO:0000313" key="2">
    <source>
        <dbReference type="Ensembl" id="ENSSSCP00015025337.1"/>
    </source>
</evidence>
<dbReference type="InterPro" id="IPR003006">
    <property type="entry name" value="Ig/MHC_CS"/>
</dbReference>
<dbReference type="Proteomes" id="UP000694726">
    <property type="component" value="Unplaced"/>
</dbReference>
<dbReference type="PROSITE" id="PS00290">
    <property type="entry name" value="IG_MHC"/>
    <property type="match status" value="1"/>
</dbReference>